<dbReference type="SUPFAM" id="SSF48452">
    <property type="entry name" value="TPR-like"/>
    <property type="match status" value="2"/>
</dbReference>
<dbReference type="CDD" id="cd15831">
    <property type="entry name" value="BTAD"/>
    <property type="match status" value="1"/>
</dbReference>
<keyword evidence="1" id="KW-0805">Transcription regulation</keyword>
<protein>
    <submittedName>
        <fullName evidence="5">Tetratricopeptide repeat protein</fullName>
    </submittedName>
</protein>
<dbReference type="Gene3D" id="1.25.40.10">
    <property type="entry name" value="Tetratricopeptide repeat domain"/>
    <property type="match status" value="2"/>
</dbReference>
<dbReference type="Gene3D" id="1.10.10.10">
    <property type="entry name" value="Winged helix-like DNA-binding domain superfamily/Winged helix DNA-binding domain"/>
    <property type="match status" value="1"/>
</dbReference>
<name>A0ABS3UUL0_9ACTN</name>
<evidence type="ECO:0000313" key="6">
    <source>
        <dbReference type="Proteomes" id="UP000679690"/>
    </source>
</evidence>
<dbReference type="SMART" id="SM00028">
    <property type="entry name" value="TPR"/>
    <property type="match status" value="5"/>
</dbReference>
<reference evidence="5 6" key="1">
    <citation type="submission" date="2021-03" db="EMBL/GenBank/DDBJ databases">
        <title>Actinoplanes flavus sp. nov., a novel actinomycete isolated from Coconut Palm rhizosphere soil.</title>
        <authorList>
            <person name="Luo X."/>
        </authorList>
    </citation>
    <scope>NUCLEOTIDE SEQUENCE [LARGE SCALE GENOMIC DNA]</scope>
    <source>
        <strain evidence="5 6">NEAU-H7</strain>
    </source>
</reference>
<accession>A0ABS3UUL0</accession>
<dbReference type="Proteomes" id="UP000679690">
    <property type="component" value="Unassembled WGS sequence"/>
</dbReference>
<dbReference type="InterPro" id="IPR027417">
    <property type="entry name" value="P-loop_NTPase"/>
</dbReference>
<dbReference type="InterPro" id="IPR011990">
    <property type="entry name" value="TPR-like_helical_dom_sf"/>
</dbReference>
<dbReference type="InterPro" id="IPR016032">
    <property type="entry name" value="Sig_transdc_resp-reg_C-effctor"/>
</dbReference>
<dbReference type="InterPro" id="IPR036388">
    <property type="entry name" value="WH-like_DNA-bd_sf"/>
</dbReference>
<dbReference type="RefSeq" id="WP_208471484.1">
    <property type="nucleotide sequence ID" value="NZ_JAGFNS010000027.1"/>
</dbReference>
<evidence type="ECO:0000259" key="4">
    <source>
        <dbReference type="SMART" id="SM01043"/>
    </source>
</evidence>
<dbReference type="EMBL" id="JAGFNS010000027">
    <property type="protein sequence ID" value="MBO3742280.1"/>
    <property type="molecule type" value="Genomic_DNA"/>
</dbReference>
<feature type="repeat" description="TPR" evidence="3">
    <location>
        <begin position="825"/>
        <end position="858"/>
    </location>
</feature>
<evidence type="ECO:0000313" key="5">
    <source>
        <dbReference type="EMBL" id="MBO3742280.1"/>
    </source>
</evidence>
<dbReference type="SUPFAM" id="SSF46894">
    <property type="entry name" value="C-terminal effector domain of the bipartite response regulators"/>
    <property type="match status" value="1"/>
</dbReference>
<feature type="domain" description="Bacterial transcriptional activator" evidence="4">
    <location>
        <begin position="102"/>
        <end position="246"/>
    </location>
</feature>
<gene>
    <name evidence="5" type="ORF">J5X75_32715</name>
</gene>
<keyword evidence="3" id="KW-0802">TPR repeat</keyword>
<comment type="caution">
    <text evidence="5">The sequence shown here is derived from an EMBL/GenBank/DDBJ whole genome shotgun (WGS) entry which is preliminary data.</text>
</comment>
<dbReference type="InterPro" id="IPR051677">
    <property type="entry name" value="AfsR-DnrI-RedD_regulator"/>
</dbReference>
<keyword evidence="6" id="KW-1185">Reference proteome</keyword>
<dbReference type="InterPro" id="IPR019734">
    <property type="entry name" value="TPR_rpt"/>
</dbReference>
<evidence type="ECO:0000256" key="1">
    <source>
        <dbReference type="ARBA" id="ARBA00023015"/>
    </source>
</evidence>
<dbReference type="SMART" id="SM01043">
    <property type="entry name" value="BTAD"/>
    <property type="match status" value="1"/>
</dbReference>
<dbReference type="Pfam" id="PF03704">
    <property type="entry name" value="BTAD"/>
    <property type="match status" value="1"/>
</dbReference>
<dbReference type="Gene3D" id="3.40.50.300">
    <property type="entry name" value="P-loop containing nucleotide triphosphate hydrolases"/>
    <property type="match status" value="1"/>
</dbReference>
<evidence type="ECO:0000256" key="3">
    <source>
        <dbReference type="PROSITE-ProRule" id="PRU00339"/>
    </source>
</evidence>
<dbReference type="PRINTS" id="PR00364">
    <property type="entry name" value="DISEASERSIST"/>
</dbReference>
<keyword evidence="2" id="KW-0804">Transcription</keyword>
<sequence>MRWRLLGPMRLHDEKAGPGAEPVDLGPGKQRCLLASLLMTPRQVVPAGTLVDRVWGETPPRSVTPLAPYATRLRRVLDQVPGAGAIRWTAGGYLIDCEPEEVDLHLARRQVFEARVAEEAGDHRQAARLMLTALDDWGPEALAGVPGVWAARVRYALARERLDIIARLGRAGLRLGRAEEVAERIGPHSAEHPTVESLAAVLMEALVAAGRPAQALEAFARTRDAIAEELGSEPGPDLTGLHTRILRGEAPGRAATAARFRPGTPAQLPADAIAFTGRRAELGELDHALGGGPRIAAVTGPPGVGKSALAVHWGHRARHRFPDGQLYLNLRGFDRGGVMSPEEAARNLLVALAPDRPVPAGLDARTGLLRSMLAGRRVLLVLDNARDAGHVRPLLPGAGDCAVLVTSRDRLAGLVASHGACPVPLDALDPGAAGELLAGRLGAGRLAAEPCTVATLVTATAGLPLALVTVAARAAMRAGQPLGELAAEIAGSRLDGLGPADDETDPRTVFSWSYRALSPAAARVFRLLGANPGPDLSAAAAHSLAGTVDAGAALAELAEASLIREHRPGRYVMHDLLRAYASDLLGRAERGPALRRLLDHHLHTGHAAALALDSQREPLRLAAPEAGVRPEPIDGESAALAWFAVEHAGLMAAIRTAAELGDYGWQLPWVVIDFLDRQGHWDDWITAERIAVAAAHRRGEVRAEALAQRVLARGYVQLGRYDEAEPHYAEADRLYQAAGDPVGRAHTLFSISWMREQQGRDDDCLRLTNQALDLYRAAGHRVGEARALNALGWYLGRLGHHDLTLRHCRAALALQQELGDRYGEAAAWDSIGWAHHHLGDHDRALAAYRTALDLYRAAGDLLNEAEIREHLGDAYAGVGDAPAAAGQWRKALALLEKLDHPGAAGLRVKLRS</sequence>
<evidence type="ECO:0000256" key="2">
    <source>
        <dbReference type="ARBA" id="ARBA00023163"/>
    </source>
</evidence>
<dbReference type="InterPro" id="IPR005158">
    <property type="entry name" value="BTAD"/>
</dbReference>
<dbReference type="PANTHER" id="PTHR35807:SF1">
    <property type="entry name" value="TRANSCRIPTIONAL REGULATOR REDD"/>
    <property type="match status" value="1"/>
</dbReference>
<dbReference type="SUPFAM" id="SSF52540">
    <property type="entry name" value="P-loop containing nucleoside triphosphate hydrolases"/>
    <property type="match status" value="1"/>
</dbReference>
<organism evidence="5 6">
    <name type="scientific">Actinoplanes flavus</name>
    <dbReference type="NCBI Taxonomy" id="2820290"/>
    <lineage>
        <taxon>Bacteria</taxon>
        <taxon>Bacillati</taxon>
        <taxon>Actinomycetota</taxon>
        <taxon>Actinomycetes</taxon>
        <taxon>Micromonosporales</taxon>
        <taxon>Micromonosporaceae</taxon>
        <taxon>Actinoplanes</taxon>
    </lineage>
</organism>
<proteinExistence type="predicted"/>
<dbReference type="PROSITE" id="PS50005">
    <property type="entry name" value="TPR"/>
    <property type="match status" value="1"/>
</dbReference>
<dbReference type="PANTHER" id="PTHR35807">
    <property type="entry name" value="TRANSCRIPTIONAL REGULATOR REDD-RELATED"/>
    <property type="match status" value="1"/>
</dbReference>
<dbReference type="Pfam" id="PF13424">
    <property type="entry name" value="TPR_12"/>
    <property type="match status" value="2"/>
</dbReference>